<dbReference type="PANTHER" id="PTHR33048:SF167">
    <property type="entry name" value="INTEGRAL MEMBRANE PROTEIN"/>
    <property type="match status" value="1"/>
</dbReference>
<dbReference type="InterPro" id="IPR049326">
    <property type="entry name" value="Rhodopsin_dom_fungi"/>
</dbReference>
<reference evidence="9" key="1">
    <citation type="journal article" date="2020" name="Stud. Mycol.">
        <title>101 Dothideomycetes genomes: a test case for predicting lifestyles and emergence of pathogens.</title>
        <authorList>
            <person name="Haridas S."/>
            <person name="Albert R."/>
            <person name="Binder M."/>
            <person name="Bloem J."/>
            <person name="Labutti K."/>
            <person name="Salamov A."/>
            <person name="Andreopoulos B."/>
            <person name="Baker S."/>
            <person name="Barry K."/>
            <person name="Bills G."/>
            <person name="Bluhm B."/>
            <person name="Cannon C."/>
            <person name="Castanera R."/>
            <person name="Culley D."/>
            <person name="Daum C."/>
            <person name="Ezra D."/>
            <person name="Gonzalez J."/>
            <person name="Henrissat B."/>
            <person name="Kuo A."/>
            <person name="Liang C."/>
            <person name="Lipzen A."/>
            <person name="Lutzoni F."/>
            <person name="Magnuson J."/>
            <person name="Mondo S."/>
            <person name="Nolan M."/>
            <person name="Ohm R."/>
            <person name="Pangilinan J."/>
            <person name="Park H.-J."/>
            <person name="Ramirez L."/>
            <person name="Alfaro M."/>
            <person name="Sun H."/>
            <person name="Tritt A."/>
            <person name="Yoshinaga Y."/>
            <person name="Zwiers L.-H."/>
            <person name="Turgeon B."/>
            <person name="Goodwin S."/>
            <person name="Spatafora J."/>
            <person name="Crous P."/>
            <person name="Grigoriev I."/>
        </authorList>
    </citation>
    <scope>NUCLEOTIDE SEQUENCE</scope>
    <source>
        <strain evidence="9">CBS 119925</strain>
    </source>
</reference>
<evidence type="ECO:0000313" key="10">
    <source>
        <dbReference type="Proteomes" id="UP000799440"/>
    </source>
</evidence>
<dbReference type="OrthoDB" id="5022096at2759"/>
<feature type="region of interest" description="Disordered" evidence="6">
    <location>
        <begin position="304"/>
        <end position="325"/>
    </location>
</feature>
<sequence length="396" mass="44223">MEKPIENEGPHILGATLTVTIVALISTIMRLFVRIKLISNVGWDDLIMVVAMVLVVVGQCIIIPQVMLGAGKHIGDIDPIDFQQAFKLNFITQPIYLWAICLVKISIGFFLLRVAVQKFYRRLIIGVISFMAFYTLGCFFTIVLQCDNLEALWDPTVKASCWDKDTLQALSYTNVGLNIFTDLLFAIFIPIPMLWNVQMNRRQKISIMGILSLGIFCVVAAIIKLTHIVNYGKTGDWLWDSRDLTIWTVVECCIGIIAGNLPTMKPLFRRALGSTYGFGSRNTNPKYFSHQYGNGTDRDRTLKNYNSLGSGKTGDQDPLPGVKDAHMMSAMNGDIETRAKSPLGARKDSEESDAWLGVQQNVRWDGITKTTDVTVSRTGDGDADSMKQERKEAHIV</sequence>
<dbReference type="InterPro" id="IPR052337">
    <property type="entry name" value="SAT4-like"/>
</dbReference>
<evidence type="ECO:0000256" key="4">
    <source>
        <dbReference type="ARBA" id="ARBA00023136"/>
    </source>
</evidence>
<feature type="transmembrane region" description="Helical" evidence="7">
    <location>
        <begin position="95"/>
        <end position="116"/>
    </location>
</feature>
<evidence type="ECO:0000256" key="6">
    <source>
        <dbReference type="SAM" id="MobiDB-lite"/>
    </source>
</evidence>
<comment type="similarity">
    <text evidence="5">Belongs to the SAT4 family.</text>
</comment>
<dbReference type="Pfam" id="PF20684">
    <property type="entry name" value="Fung_rhodopsin"/>
    <property type="match status" value="1"/>
</dbReference>
<dbReference type="PANTHER" id="PTHR33048">
    <property type="entry name" value="PTH11-LIKE INTEGRAL MEMBRANE PROTEIN (AFU_ORTHOLOGUE AFUA_5G11245)"/>
    <property type="match status" value="1"/>
</dbReference>
<keyword evidence="4 7" id="KW-0472">Membrane</keyword>
<feature type="transmembrane region" description="Helical" evidence="7">
    <location>
        <begin position="207"/>
        <end position="229"/>
    </location>
</feature>
<evidence type="ECO:0000256" key="2">
    <source>
        <dbReference type="ARBA" id="ARBA00022692"/>
    </source>
</evidence>
<feature type="transmembrane region" description="Helical" evidence="7">
    <location>
        <begin position="244"/>
        <end position="261"/>
    </location>
</feature>
<accession>A0A6A6VQJ3</accession>
<organism evidence="9 10">
    <name type="scientific">Sporormia fimetaria CBS 119925</name>
    <dbReference type="NCBI Taxonomy" id="1340428"/>
    <lineage>
        <taxon>Eukaryota</taxon>
        <taxon>Fungi</taxon>
        <taxon>Dikarya</taxon>
        <taxon>Ascomycota</taxon>
        <taxon>Pezizomycotina</taxon>
        <taxon>Dothideomycetes</taxon>
        <taxon>Pleosporomycetidae</taxon>
        <taxon>Pleosporales</taxon>
        <taxon>Sporormiaceae</taxon>
        <taxon>Sporormia</taxon>
    </lineage>
</organism>
<dbReference type="GO" id="GO:0016020">
    <property type="term" value="C:membrane"/>
    <property type="evidence" value="ECO:0007669"/>
    <property type="project" value="UniProtKB-SubCell"/>
</dbReference>
<evidence type="ECO:0000259" key="8">
    <source>
        <dbReference type="Pfam" id="PF20684"/>
    </source>
</evidence>
<dbReference type="EMBL" id="MU006561">
    <property type="protein sequence ID" value="KAF2752064.1"/>
    <property type="molecule type" value="Genomic_DNA"/>
</dbReference>
<keyword evidence="3 7" id="KW-1133">Transmembrane helix</keyword>
<feature type="transmembrane region" description="Helical" evidence="7">
    <location>
        <begin position="45"/>
        <end position="67"/>
    </location>
</feature>
<comment type="subcellular location">
    <subcellularLocation>
        <location evidence="1">Membrane</location>
        <topology evidence="1">Multi-pass membrane protein</topology>
    </subcellularLocation>
</comment>
<feature type="region of interest" description="Disordered" evidence="6">
    <location>
        <begin position="373"/>
        <end position="396"/>
    </location>
</feature>
<evidence type="ECO:0000256" key="5">
    <source>
        <dbReference type="ARBA" id="ARBA00038359"/>
    </source>
</evidence>
<feature type="transmembrane region" description="Helical" evidence="7">
    <location>
        <begin position="12"/>
        <end position="33"/>
    </location>
</feature>
<protein>
    <recommendedName>
        <fullName evidence="8">Rhodopsin domain-containing protein</fullName>
    </recommendedName>
</protein>
<keyword evidence="10" id="KW-1185">Reference proteome</keyword>
<evidence type="ECO:0000256" key="3">
    <source>
        <dbReference type="ARBA" id="ARBA00022989"/>
    </source>
</evidence>
<name>A0A6A6VQJ3_9PLEO</name>
<feature type="transmembrane region" description="Helical" evidence="7">
    <location>
        <begin position="123"/>
        <end position="144"/>
    </location>
</feature>
<evidence type="ECO:0000256" key="1">
    <source>
        <dbReference type="ARBA" id="ARBA00004141"/>
    </source>
</evidence>
<feature type="compositionally biased region" description="Basic and acidic residues" evidence="6">
    <location>
        <begin position="384"/>
        <end position="396"/>
    </location>
</feature>
<evidence type="ECO:0000313" key="9">
    <source>
        <dbReference type="EMBL" id="KAF2752064.1"/>
    </source>
</evidence>
<dbReference type="Proteomes" id="UP000799440">
    <property type="component" value="Unassembled WGS sequence"/>
</dbReference>
<feature type="transmembrane region" description="Helical" evidence="7">
    <location>
        <begin position="175"/>
        <end position="195"/>
    </location>
</feature>
<feature type="domain" description="Rhodopsin" evidence="8">
    <location>
        <begin position="29"/>
        <end position="270"/>
    </location>
</feature>
<gene>
    <name evidence="9" type="ORF">M011DRAFT_15101</name>
</gene>
<proteinExistence type="inferred from homology"/>
<dbReference type="AlphaFoldDB" id="A0A6A6VQJ3"/>
<keyword evidence="2 7" id="KW-0812">Transmembrane</keyword>
<evidence type="ECO:0000256" key="7">
    <source>
        <dbReference type="SAM" id="Phobius"/>
    </source>
</evidence>